<protein>
    <submittedName>
        <fullName evidence="2">MAGUK p55 subfamily member 7</fullName>
    </submittedName>
</protein>
<dbReference type="EMBL" id="JAHUTI010021534">
    <property type="protein sequence ID" value="MED6239515.1"/>
    <property type="molecule type" value="Genomic_DNA"/>
</dbReference>
<dbReference type="SUPFAM" id="SSF52540">
    <property type="entry name" value="P-loop containing nucleoside triphosphate hydrolases"/>
    <property type="match status" value="1"/>
</dbReference>
<dbReference type="CDD" id="cd00071">
    <property type="entry name" value="GMPK"/>
    <property type="match status" value="1"/>
</dbReference>
<dbReference type="Proteomes" id="UP001345963">
    <property type="component" value="Unassembled WGS sequence"/>
</dbReference>
<evidence type="ECO:0000313" key="2">
    <source>
        <dbReference type="EMBL" id="MED6239515.1"/>
    </source>
</evidence>
<dbReference type="Gene3D" id="3.40.50.300">
    <property type="entry name" value="P-loop containing nucleotide triphosphate hydrolases"/>
    <property type="match status" value="1"/>
</dbReference>
<sequence length="205" mass="23613">MKEGPTGVGLNELKRKLLISDPQHFGVTIPHTSRPKRNQESDGVEYHFISKHLFETDVHNNKLVEYGEYKGNYYGTSLDSVRSVLSKNKVCLLDVQPHTIKLLRTSEFKPFVVFVKPPTMERLRETRKNSKIISSKDDKGSAKPFTEEDFQEMLNTAEMMESQYGHLFEKVIVNDDLTTAFSELQLALKQLETETHWVPVSWTHS</sequence>
<dbReference type="PROSITE" id="PS00856">
    <property type="entry name" value="GUANYLATE_KINASE_1"/>
    <property type="match status" value="1"/>
</dbReference>
<dbReference type="InterPro" id="IPR027417">
    <property type="entry name" value="P-loop_NTPase"/>
</dbReference>
<feature type="domain" description="Guanylate kinase-like" evidence="1">
    <location>
        <begin position="1"/>
        <end position="189"/>
    </location>
</feature>
<proteinExistence type="predicted"/>
<gene>
    <name evidence="2" type="primary">MPP7</name>
    <name evidence="2" type="ORF">ATANTOWER_007456</name>
</gene>
<dbReference type="PANTHER" id="PTHR23122">
    <property type="entry name" value="MEMBRANE-ASSOCIATED GUANYLATE KINASE MAGUK"/>
    <property type="match status" value="1"/>
</dbReference>
<comment type="caution">
    <text evidence="2">The sequence shown here is derived from an EMBL/GenBank/DDBJ whole genome shotgun (WGS) entry which is preliminary data.</text>
</comment>
<keyword evidence="3" id="KW-1185">Reference proteome</keyword>
<organism evidence="2 3">
    <name type="scientific">Ataeniobius toweri</name>
    <dbReference type="NCBI Taxonomy" id="208326"/>
    <lineage>
        <taxon>Eukaryota</taxon>
        <taxon>Metazoa</taxon>
        <taxon>Chordata</taxon>
        <taxon>Craniata</taxon>
        <taxon>Vertebrata</taxon>
        <taxon>Euteleostomi</taxon>
        <taxon>Actinopterygii</taxon>
        <taxon>Neopterygii</taxon>
        <taxon>Teleostei</taxon>
        <taxon>Neoteleostei</taxon>
        <taxon>Acanthomorphata</taxon>
        <taxon>Ovalentaria</taxon>
        <taxon>Atherinomorphae</taxon>
        <taxon>Cyprinodontiformes</taxon>
        <taxon>Goodeidae</taxon>
        <taxon>Ataeniobius</taxon>
    </lineage>
</organism>
<dbReference type="PROSITE" id="PS50052">
    <property type="entry name" value="GUANYLATE_KINASE_2"/>
    <property type="match status" value="1"/>
</dbReference>
<dbReference type="Pfam" id="PF00625">
    <property type="entry name" value="Guanylate_kin"/>
    <property type="match status" value="1"/>
</dbReference>
<dbReference type="SMART" id="SM00072">
    <property type="entry name" value="GuKc"/>
    <property type="match status" value="1"/>
</dbReference>
<evidence type="ECO:0000313" key="3">
    <source>
        <dbReference type="Proteomes" id="UP001345963"/>
    </source>
</evidence>
<name>A0ABU7APY5_9TELE</name>
<dbReference type="InterPro" id="IPR050716">
    <property type="entry name" value="MAGUK"/>
</dbReference>
<dbReference type="InterPro" id="IPR008144">
    <property type="entry name" value="Guanylate_kin-like_dom"/>
</dbReference>
<evidence type="ECO:0000259" key="1">
    <source>
        <dbReference type="PROSITE" id="PS50052"/>
    </source>
</evidence>
<dbReference type="InterPro" id="IPR008145">
    <property type="entry name" value="GK/Ca_channel_bsu"/>
</dbReference>
<accession>A0ABU7APY5</accession>
<dbReference type="InterPro" id="IPR020590">
    <property type="entry name" value="Guanylate_kinase_CS"/>
</dbReference>
<reference evidence="2 3" key="1">
    <citation type="submission" date="2021-07" db="EMBL/GenBank/DDBJ databases">
        <authorList>
            <person name="Palmer J.M."/>
        </authorList>
    </citation>
    <scope>NUCLEOTIDE SEQUENCE [LARGE SCALE GENOMIC DNA]</scope>
    <source>
        <strain evidence="2 3">AT_MEX2019</strain>
        <tissue evidence="2">Muscle</tissue>
    </source>
</reference>